<sequence length="1104" mass="119849">MFTFKKRCLNVETLEKRQLLAAHASANAVPDVPALNLPPMAMQTTQPQGDVAAVMICGNELPWFGFSTFPTDQTEEIDGIVYAIAPSDVDATATLNLLRRNSDGELETFEQIDIDFFPSHAFYSDGQFHVLGSLPYNPPPATNDGTTVPDEDLWIDFTPRWKAISVLVSDGDERAIVSEVIEEGHLINVIHDDNHIVTVTDTMYGQPTILIYPPPPTELTLSVYKSSQSGLIRLDQQAAVQSYDQSYYGPYSSESVQLHGDSLYVLTHPQPFFGLPFEAGSDSLGGSEPDADKIELSKFDVSSDGLSEASKITVATLENNHSYYGSRVLGFELAEDGNSATIIRSGQLPSETASDVENENGNGRDAAIELPALGIPWQPVTYVDLIDLSGDEPQVFDTLMIDNPQATVVTTSGATSVLRQGYGWGSSVLLIDADLSTDVASERRIREVETPEGMLINYTGVTVREDLIVFLAQGYQDLTLPDAVGGSFLLTLSVTEGEFIGITQLTYEGPEPESGAAVLARGNAGDDLIAIEPSTGFVGFTRYVANSEARDSVFAYGSPWKRQFVYGTVDAEGRFVEQGSLPSDLWLEIDANADRLIARMRDRLIEYRWDDVENPVTSPLGELQPAIQAVDDVFTFTDQDSRQTFRFEPLFDVLANDLNLSNSYWGPSVQITELIGAPNGFEIVSGRWLDAPHDVIRNYDVIEFKYTISDGFTTSTANVRIDVLTLSDDEMAQLTDSAVAQAAEDFDVDVNDVEVVSVKHIFDGLGGRTDDATEDERPENPIPGIIAELIVGDRLARYSATTDGAVEQLSVEENVFLMEVGLRAVNEAGEVITSVDQDDHFWIEVVLTDLRENPSGVFGTFFDLEIPAEHLMLTGELNPGDGYQLIGESNRLDPEVIRSGLLNAEHGVAIGGANLIDELGVVLREFDSPETGPSVAVRLGMIALQAGQVQLKADYADGQFAENLLLDLDVALPNARVRLSPLDLTIVGHEEVDPMPLDVNGNGEVTAADALQVINFLGRFGSQTVPSSESQAGLATDTGVGLMMDAESMRRMDTNGSGSITALDALVIINRLSLTPSVAESELTLDSSADDDDDLLLGDEIRLF</sequence>
<dbReference type="CDD" id="cd14256">
    <property type="entry name" value="Dockerin_I"/>
    <property type="match status" value="1"/>
</dbReference>
<dbReference type="GO" id="GO:0004553">
    <property type="term" value="F:hydrolase activity, hydrolyzing O-glycosyl compounds"/>
    <property type="evidence" value="ECO:0007669"/>
    <property type="project" value="InterPro"/>
</dbReference>
<dbReference type="Proteomes" id="UP000316598">
    <property type="component" value="Unassembled WGS sequence"/>
</dbReference>
<comment type="caution">
    <text evidence="1">The sequence shown here is derived from an EMBL/GenBank/DDBJ whole genome shotgun (WGS) entry which is preliminary data.</text>
</comment>
<dbReference type="GO" id="GO:0000272">
    <property type="term" value="P:polysaccharide catabolic process"/>
    <property type="evidence" value="ECO:0007669"/>
    <property type="project" value="InterPro"/>
</dbReference>
<name>A0A5C5WYT1_9BACT</name>
<proteinExistence type="predicted"/>
<protein>
    <submittedName>
        <fullName evidence="1">Dockerin type I repeat protein</fullName>
    </submittedName>
</protein>
<accession>A0A5C5WYT1</accession>
<dbReference type="EMBL" id="SJPI01000001">
    <property type="protein sequence ID" value="TWT55052.1"/>
    <property type="molecule type" value="Genomic_DNA"/>
</dbReference>
<dbReference type="AlphaFoldDB" id="A0A5C5WYT1"/>
<organism evidence="1 2">
    <name type="scientific">Rubripirellula amarantea</name>
    <dbReference type="NCBI Taxonomy" id="2527999"/>
    <lineage>
        <taxon>Bacteria</taxon>
        <taxon>Pseudomonadati</taxon>
        <taxon>Planctomycetota</taxon>
        <taxon>Planctomycetia</taxon>
        <taxon>Pirellulales</taxon>
        <taxon>Pirellulaceae</taxon>
        <taxon>Rubripirellula</taxon>
    </lineage>
</organism>
<keyword evidence="2" id="KW-1185">Reference proteome</keyword>
<dbReference type="InterPro" id="IPR002105">
    <property type="entry name" value="Dockerin_1_rpt"/>
</dbReference>
<dbReference type="OrthoDB" id="257811at2"/>
<reference evidence="1 2" key="1">
    <citation type="submission" date="2019-02" db="EMBL/GenBank/DDBJ databases">
        <title>Deep-cultivation of Planctomycetes and their phenomic and genomic characterization uncovers novel biology.</title>
        <authorList>
            <person name="Wiegand S."/>
            <person name="Jogler M."/>
            <person name="Boedeker C."/>
            <person name="Pinto D."/>
            <person name="Vollmers J."/>
            <person name="Rivas-Marin E."/>
            <person name="Kohn T."/>
            <person name="Peeters S.H."/>
            <person name="Heuer A."/>
            <person name="Rast P."/>
            <person name="Oberbeckmann S."/>
            <person name="Bunk B."/>
            <person name="Jeske O."/>
            <person name="Meyerdierks A."/>
            <person name="Storesund J.E."/>
            <person name="Kallscheuer N."/>
            <person name="Luecker S."/>
            <person name="Lage O.M."/>
            <person name="Pohl T."/>
            <person name="Merkel B.J."/>
            <person name="Hornburger P."/>
            <person name="Mueller R.-W."/>
            <person name="Bruemmer F."/>
            <person name="Labrenz M."/>
            <person name="Spormann A.M."/>
            <person name="Op Den Camp H."/>
            <person name="Overmann J."/>
            <person name="Amann R."/>
            <person name="Jetten M.S.M."/>
            <person name="Mascher T."/>
            <person name="Medema M.H."/>
            <person name="Devos D.P."/>
            <person name="Kaster A.-K."/>
            <person name="Ovreas L."/>
            <person name="Rohde M."/>
            <person name="Galperin M.Y."/>
            <person name="Jogler C."/>
        </authorList>
    </citation>
    <scope>NUCLEOTIDE SEQUENCE [LARGE SCALE GENOMIC DNA]</scope>
    <source>
        <strain evidence="1 2">Pla22</strain>
    </source>
</reference>
<dbReference type="Gene3D" id="1.10.1330.10">
    <property type="entry name" value="Dockerin domain"/>
    <property type="match status" value="1"/>
</dbReference>
<evidence type="ECO:0000313" key="2">
    <source>
        <dbReference type="Proteomes" id="UP000316598"/>
    </source>
</evidence>
<dbReference type="InterPro" id="IPR036439">
    <property type="entry name" value="Dockerin_dom_sf"/>
</dbReference>
<gene>
    <name evidence="1" type="ORF">Pla22_27060</name>
</gene>
<evidence type="ECO:0000313" key="1">
    <source>
        <dbReference type="EMBL" id="TWT55052.1"/>
    </source>
</evidence>
<dbReference type="Pfam" id="PF00404">
    <property type="entry name" value="Dockerin_1"/>
    <property type="match status" value="1"/>
</dbReference>
<dbReference type="RefSeq" id="WP_146514992.1">
    <property type="nucleotide sequence ID" value="NZ_SJPI01000001.1"/>
</dbReference>